<reference evidence="5 6" key="1">
    <citation type="submission" date="2022-11" db="EMBL/GenBank/DDBJ databases">
        <title>Minimal conservation of predation-associated metabolite biosynthetic gene clusters underscores biosynthetic potential of Myxococcota including descriptions for ten novel species: Archangium lansinium sp. nov., Myxococcus landrumus sp. nov., Nannocystis bai.</title>
        <authorList>
            <person name="Ahearne A."/>
            <person name="Stevens C."/>
            <person name="Dowd S."/>
        </authorList>
    </citation>
    <scope>NUCLEOTIDE SEQUENCE [LARGE SCALE GENOMIC DNA]</scope>
    <source>
        <strain evidence="5 6">RJM3</strain>
    </source>
</reference>
<dbReference type="SUPFAM" id="SSF52172">
    <property type="entry name" value="CheY-like"/>
    <property type="match status" value="1"/>
</dbReference>
<dbReference type="PANTHER" id="PTHR44591:SF3">
    <property type="entry name" value="RESPONSE REGULATORY DOMAIN-CONTAINING PROTEIN"/>
    <property type="match status" value="1"/>
</dbReference>
<evidence type="ECO:0000256" key="1">
    <source>
        <dbReference type="ARBA" id="ARBA00022553"/>
    </source>
</evidence>
<proteinExistence type="predicted"/>
<gene>
    <name evidence="5" type="ORF">POL67_07250</name>
</gene>
<protein>
    <submittedName>
        <fullName evidence="5">Response regulator</fullName>
    </submittedName>
</protein>
<feature type="domain" description="Response regulatory" evidence="4">
    <location>
        <begin position="13"/>
        <end position="128"/>
    </location>
</feature>
<name>A0ABT5EIY0_9BACT</name>
<dbReference type="RefSeq" id="WP_271916352.1">
    <property type="nucleotide sequence ID" value="NZ_JAQNDO010000001.1"/>
</dbReference>
<comment type="caution">
    <text evidence="5">The sequence shown here is derived from an EMBL/GenBank/DDBJ whole genome shotgun (WGS) entry which is preliminary data.</text>
</comment>
<dbReference type="SMART" id="SM00448">
    <property type="entry name" value="REC"/>
    <property type="match status" value="1"/>
</dbReference>
<accession>A0ABT5EIY0</accession>
<dbReference type="Gene3D" id="3.40.50.2300">
    <property type="match status" value="1"/>
</dbReference>
<sequence length="160" mass="17415">MGGTKLGKRSRPTVLIVDDDDEIRYSMRNLLVVSDFDVLLAADGVEALKLLERHRVDALVIDLMMPRLDGVGVIRALLGKPPETRPGVIIVVSAHVELRRRIMGLDVRRVFPKPFDALALVNELSAAFSDGAADSEPAKDKPPAEPTLVAVPRGHEGRPV</sequence>
<dbReference type="InterPro" id="IPR050595">
    <property type="entry name" value="Bact_response_regulator"/>
</dbReference>
<evidence type="ECO:0000313" key="5">
    <source>
        <dbReference type="EMBL" id="MDC0741138.1"/>
    </source>
</evidence>
<feature type="region of interest" description="Disordered" evidence="3">
    <location>
        <begin position="131"/>
        <end position="160"/>
    </location>
</feature>
<evidence type="ECO:0000256" key="3">
    <source>
        <dbReference type="SAM" id="MobiDB-lite"/>
    </source>
</evidence>
<dbReference type="InterPro" id="IPR011006">
    <property type="entry name" value="CheY-like_superfamily"/>
</dbReference>
<feature type="modified residue" description="4-aspartylphosphate" evidence="2">
    <location>
        <position position="62"/>
    </location>
</feature>
<organism evidence="5 6">
    <name type="scientific">Polyangium mundeleinium</name>
    <dbReference type="NCBI Taxonomy" id="2995306"/>
    <lineage>
        <taxon>Bacteria</taxon>
        <taxon>Pseudomonadati</taxon>
        <taxon>Myxococcota</taxon>
        <taxon>Polyangia</taxon>
        <taxon>Polyangiales</taxon>
        <taxon>Polyangiaceae</taxon>
        <taxon>Polyangium</taxon>
    </lineage>
</organism>
<keyword evidence="6" id="KW-1185">Reference proteome</keyword>
<dbReference type="PROSITE" id="PS50110">
    <property type="entry name" value="RESPONSE_REGULATORY"/>
    <property type="match status" value="1"/>
</dbReference>
<dbReference type="EMBL" id="JAQNDO010000001">
    <property type="protein sequence ID" value="MDC0741138.1"/>
    <property type="molecule type" value="Genomic_DNA"/>
</dbReference>
<evidence type="ECO:0000259" key="4">
    <source>
        <dbReference type="PROSITE" id="PS50110"/>
    </source>
</evidence>
<evidence type="ECO:0000313" key="6">
    <source>
        <dbReference type="Proteomes" id="UP001221411"/>
    </source>
</evidence>
<dbReference type="Proteomes" id="UP001221411">
    <property type="component" value="Unassembled WGS sequence"/>
</dbReference>
<dbReference type="InterPro" id="IPR001789">
    <property type="entry name" value="Sig_transdc_resp-reg_receiver"/>
</dbReference>
<dbReference type="Pfam" id="PF00072">
    <property type="entry name" value="Response_reg"/>
    <property type="match status" value="1"/>
</dbReference>
<evidence type="ECO:0000256" key="2">
    <source>
        <dbReference type="PROSITE-ProRule" id="PRU00169"/>
    </source>
</evidence>
<dbReference type="PANTHER" id="PTHR44591">
    <property type="entry name" value="STRESS RESPONSE REGULATOR PROTEIN 1"/>
    <property type="match status" value="1"/>
</dbReference>
<keyword evidence="1 2" id="KW-0597">Phosphoprotein</keyword>